<dbReference type="EMBL" id="AP022557">
    <property type="protein sequence ID" value="BBW98212.1"/>
    <property type="molecule type" value="Genomic_DNA"/>
</dbReference>
<dbReference type="RefSeq" id="WP_081897151.1">
    <property type="nucleotide sequence ID" value="NZ_AP022557.1"/>
</dbReference>
<name>A0A679FNM7_9BACL</name>
<organism evidence="1 2">
    <name type="scientific">Geobacillus subterraneus</name>
    <dbReference type="NCBI Taxonomy" id="129338"/>
    <lineage>
        <taxon>Bacteria</taxon>
        <taxon>Bacillati</taxon>
        <taxon>Bacillota</taxon>
        <taxon>Bacilli</taxon>
        <taxon>Bacillales</taxon>
        <taxon>Anoxybacillaceae</taxon>
        <taxon>Geobacillus</taxon>
    </lineage>
</organism>
<gene>
    <name evidence="1" type="ORF">GsuE55_30450</name>
</gene>
<proteinExistence type="predicted"/>
<dbReference type="Gene3D" id="2.60.40.2850">
    <property type="match status" value="1"/>
</dbReference>
<keyword evidence="2" id="KW-1185">Reference proteome</keyword>
<dbReference type="AlphaFoldDB" id="A0A679FNM7"/>
<protein>
    <recommendedName>
        <fullName evidence="3">Bacteriocin</fullName>
    </recommendedName>
</protein>
<evidence type="ECO:0000313" key="1">
    <source>
        <dbReference type="EMBL" id="BBW98212.1"/>
    </source>
</evidence>
<evidence type="ECO:0008006" key="3">
    <source>
        <dbReference type="Google" id="ProtNLM"/>
    </source>
</evidence>
<accession>A0A679FNM7</accession>
<evidence type="ECO:0000313" key="2">
    <source>
        <dbReference type="Proteomes" id="UP000501421"/>
    </source>
</evidence>
<reference evidence="2" key="1">
    <citation type="journal article" date="2020" name="Microbiol. Resour. Announc.">
        <title>Complete Genome Sequence of Geobacillus sp. Strain E55-1, Isolated from Mine Geyser in Japan.</title>
        <authorList>
            <person name="Miyazaki K."/>
            <person name="Hase E."/>
            <person name="Tokito N."/>
        </authorList>
    </citation>
    <scope>NUCLEOTIDE SEQUENCE [LARGE SCALE GENOMIC DNA]</scope>
    <source>
        <strain evidence="2">E55-1</strain>
    </source>
</reference>
<sequence length="123" mass="13867">MSWIHVQSKTMHRLLRKVMTLAGVLVLAITAFRLVNPNQAAAWLHPGPTTQYPTEGGKWTYGFWNAMVRSSYYHPDSCHGSTVVYNGEQLRSVDTPPGKTSAAEKGALNFPWSDDAYYYRICK</sequence>
<dbReference type="InterPro" id="IPR006540">
    <property type="entry name" value="Lactococcin_972"/>
</dbReference>
<dbReference type="Pfam" id="PF09683">
    <property type="entry name" value="Lactococcin_972"/>
    <property type="match status" value="1"/>
</dbReference>
<dbReference type="Proteomes" id="UP000501421">
    <property type="component" value="Chromosome"/>
</dbReference>